<feature type="transmembrane region" description="Helical" evidence="1">
    <location>
        <begin position="7"/>
        <end position="29"/>
    </location>
</feature>
<dbReference type="EMBL" id="FRYK01000002">
    <property type="protein sequence ID" value="SHO73008.1"/>
    <property type="molecule type" value="Genomic_DNA"/>
</dbReference>
<evidence type="ECO:0000313" key="3">
    <source>
        <dbReference type="Proteomes" id="UP000184611"/>
    </source>
</evidence>
<reference evidence="3" key="1">
    <citation type="submission" date="2016-12" db="EMBL/GenBank/DDBJ databases">
        <authorList>
            <person name="Varghese N."/>
            <person name="Submissions S."/>
        </authorList>
    </citation>
    <scope>NUCLEOTIDE SEQUENCE [LARGE SCALE GENOMIC DNA]</scope>
    <source>
        <strain evidence="3">DSM 18830</strain>
    </source>
</reference>
<evidence type="ECO:0000313" key="2">
    <source>
        <dbReference type="EMBL" id="SHO73008.1"/>
    </source>
</evidence>
<dbReference type="Proteomes" id="UP000184611">
    <property type="component" value="Unassembled WGS sequence"/>
</dbReference>
<dbReference type="AlphaFoldDB" id="A0A1M7ZVW3"/>
<feature type="transmembrane region" description="Helical" evidence="1">
    <location>
        <begin position="124"/>
        <end position="143"/>
    </location>
</feature>
<keyword evidence="1" id="KW-1133">Transmembrane helix</keyword>
<feature type="transmembrane region" description="Helical" evidence="1">
    <location>
        <begin position="79"/>
        <end position="100"/>
    </location>
</feature>
<keyword evidence="3" id="KW-1185">Reference proteome</keyword>
<dbReference type="RefSeq" id="WP_073582751.1">
    <property type="nucleotide sequence ID" value="NZ_FRYK01000002.1"/>
</dbReference>
<feature type="transmembrane region" description="Helical" evidence="1">
    <location>
        <begin position="49"/>
        <end position="67"/>
    </location>
</feature>
<organism evidence="2 3">
    <name type="scientific">Flavobacterium cucumis</name>
    <dbReference type="NCBI Taxonomy" id="416016"/>
    <lineage>
        <taxon>Bacteria</taxon>
        <taxon>Pseudomonadati</taxon>
        <taxon>Bacteroidota</taxon>
        <taxon>Flavobacteriia</taxon>
        <taxon>Flavobacteriales</taxon>
        <taxon>Flavobacteriaceae</taxon>
        <taxon>Flavobacterium</taxon>
    </lineage>
</organism>
<evidence type="ECO:0000256" key="1">
    <source>
        <dbReference type="SAM" id="Phobius"/>
    </source>
</evidence>
<protein>
    <submittedName>
        <fullName evidence="2">Uncharacterized protein</fullName>
    </submittedName>
</protein>
<proteinExistence type="predicted"/>
<sequence>MKKIILRIIIFLVGVGIAFLTESFFRGFIQDVFQISTSDKIQFIGKNIYFIPNIIFLPILGLSIVTLSIENSNKNNFQIFINILRSLLLFFISIILISAVDAKLKVIECTACIDGIRKLNWNDINYGIILGSSILISIIPSLIKIKKTNSKKRNLIF</sequence>
<accession>A0A1M7ZVW3</accession>
<keyword evidence="1" id="KW-0472">Membrane</keyword>
<name>A0A1M7ZVW3_9FLAO</name>
<gene>
    <name evidence="2" type="ORF">SAMN05443547_1358</name>
</gene>
<keyword evidence="1" id="KW-0812">Transmembrane</keyword>
<dbReference type="STRING" id="416016.SAMN05443547_1358"/>
<dbReference type="OrthoDB" id="977993at2"/>